<comment type="subcellular location">
    <subcellularLocation>
        <location evidence="1">Membrane</location>
        <topology evidence="1">Multi-pass membrane protein</topology>
    </subcellularLocation>
</comment>
<feature type="transmembrane region" description="Helical" evidence="7">
    <location>
        <begin position="61"/>
        <end position="82"/>
    </location>
</feature>
<dbReference type="PANTHER" id="PTHR12778:SF10">
    <property type="entry name" value="MAJOR FACILITATOR SUPERFAMILY DOMAIN-CONTAINING PROTEIN 3"/>
    <property type="match status" value="1"/>
</dbReference>
<organism evidence="9">
    <name type="scientific">Magnetospirillum gryphiswaldense</name>
    <dbReference type="NCBI Taxonomy" id="55518"/>
    <lineage>
        <taxon>Bacteria</taxon>
        <taxon>Pseudomonadati</taxon>
        <taxon>Pseudomonadota</taxon>
        <taxon>Alphaproteobacteria</taxon>
        <taxon>Rhodospirillales</taxon>
        <taxon>Rhodospirillaceae</taxon>
        <taxon>Magnetospirillum</taxon>
    </lineage>
</organism>
<evidence type="ECO:0000259" key="8">
    <source>
        <dbReference type="PROSITE" id="PS50850"/>
    </source>
</evidence>
<keyword evidence="4 7" id="KW-0812">Transmembrane</keyword>
<accession>A4TXJ8</accession>
<name>A4TXJ8_9PROT</name>
<keyword evidence="3" id="KW-0813">Transport</keyword>
<dbReference type="Pfam" id="PF07690">
    <property type="entry name" value="MFS_1"/>
    <property type="match status" value="1"/>
</dbReference>
<dbReference type="GO" id="GO:0016020">
    <property type="term" value="C:membrane"/>
    <property type="evidence" value="ECO:0007669"/>
    <property type="project" value="UniProtKB-SubCell"/>
</dbReference>
<evidence type="ECO:0000256" key="1">
    <source>
        <dbReference type="ARBA" id="ARBA00004141"/>
    </source>
</evidence>
<evidence type="ECO:0000256" key="2">
    <source>
        <dbReference type="ARBA" id="ARBA00008335"/>
    </source>
</evidence>
<protein>
    <submittedName>
        <fullName evidence="9">MFS transporter protein</fullName>
    </submittedName>
</protein>
<feature type="domain" description="Major facilitator superfamily (MFS) profile" evidence="8">
    <location>
        <begin position="30"/>
        <end position="434"/>
    </location>
</feature>
<feature type="transmembrane region" description="Helical" evidence="7">
    <location>
        <begin position="343"/>
        <end position="369"/>
    </location>
</feature>
<dbReference type="InterPro" id="IPR004752">
    <property type="entry name" value="AmpG_permease/AT-1"/>
</dbReference>
<proteinExistence type="inferred from homology"/>
<dbReference type="InterPro" id="IPR036259">
    <property type="entry name" value="MFS_trans_sf"/>
</dbReference>
<feature type="transmembrane region" description="Helical" evidence="7">
    <location>
        <begin position="31"/>
        <end position="55"/>
    </location>
</feature>
<evidence type="ECO:0000313" key="9">
    <source>
        <dbReference type="EMBL" id="CAM75355.1"/>
    </source>
</evidence>
<evidence type="ECO:0000256" key="4">
    <source>
        <dbReference type="ARBA" id="ARBA00022692"/>
    </source>
</evidence>
<dbReference type="InterPro" id="IPR011701">
    <property type="entry name" value="MFS"/>
</dbReference>
<dbReference type="InterPro" id="IPR020846">
    <property type="entry name" value="MFS_dom"/>
</dbReference>
<dbReference type="PROSITE" id="PS50850">
    <property type="entry name" value="MFS"/>
    <property type="match status" value="1"/>
</dbReference>
<feature type="transmembrane region" description="Helical" evidence="7">
    <location>
        <begin position="250"/>
        <end position="273"/>
    </location>
</feature>
<evidence type="ECO:0000256" key="3">
    <source>
        <dbReference type="ARBA" id="ARBA00022448"/>
    </source>
</evidence>
<feature type="transmembrane region" description="Helical" evidence="7">
    <location>
        <begin position="381"/>
        <end position="402"/>
    </location>
</feature>
<dbReference type="FunFam" id="1.20.1250.20:FF:000072">
    <property type="entry name" value="Muropeptide transporter AmpG"/>
    <property type="match status" value="1"/>
</dbReference>
<keyword evidence="6 7" id="KW-0472">Membrane</keyword>
<feature type="transmembrane region" description="Helical" evidence="7">
    <location>
        <begin position="408"/>
        <end position="428"/>
    </location>
</feature>
<dbReference type="CDD" id="cd17486">
    <property type="entry name" value="MFS_AmpG_like"/>
    <property type="match status" value="1"/>
</dbReference>
<comment type="similarity">
    <text evidence="2">Belongs to the major facilitator superfamily.</text>
</comment>
<sequence length="438" mass="46687">MAGQCWPSSVWSERIMDKLAKALAVYGDRRILTVLLLGFSSGLPLALTGSTLALWLTEAKVSLATIGYFALVGTPYIFKFAWAPLIDHVRLPLLTRLFGRRRAWMLATQTLLIAALLGLGFNDPAARPELTALLAVVVAFCSASQDIVIDAYRVEILDAEQYGAGAAAVQAGYRIAMLTTGAGALYLAQFSGSWSLTYAVMAALVLVGMATVLANAEPVADLPPPPPGVTGWLRHAVADPFMDMARRQGWMILGVLAFILLYKLGDAFAGVMANPFYVRMGFSKNEIASVSKVFGFTATLAGTFVGGVLVARFGLFKSLLLCGVLQMGSNLMFAWQAVMGHDILALTLTIAVENFTGGLGSAAFVAYMSGLCSLSYTGTQYALLSSLAAVGRTLIASTTGLLAERLGWVDFFLLSTLVAVPGLLLLLWMMRKARVEPG</sequence>
<dbReference type="EMBL" id="CU459003">
    <property type="protein sequence ID" value="CAM75355.1"/>
    <property type="molecule type" value="Genomic_DNA"/>
</dbReference>
<reference evidence="9" key="1">
    <citation type="journal article" date="2007" name="J. Bacteriol.">
        <title>Comparative genome analysis of four magnetotactic bacteria reveals a complex set of group-specific genes implicated in magnetosome biomineralization and function.</title>
        <authorList>
            <person name="Richter M."/>
            <person name="Kube M."/>
            <person name="Bazylinski D.A."/>
            <person name="Lombardot T."/>
            <person name="Gloeckner F.O."/>
            <person name="Reinhardt R."/>
            <person name="Schueler D."/>
        </authorList>
    </citation>
    <scope>NUCLEOTIDE SEQUENCE</scope>
    <source>
        <strain evidence="9">MSR-1</strain>
    </source>
</reference>
<dbReference type="AlphaFoldDB" id="A4TXJ8"/>
<feature type="transmembrane region" description="Helical" evidence="7">
    <location>
        <begin position="194"/>
        <end position="214"/>
    </location>
</feature>
<evidence type="ECO:0000256" key="6">
    <source>
        <dbReference type="ARBA" id="ARBA00023136"/>
    </source>
</evidence>
<dbReference type="GO" id="GO:0022857">
    <property type="term" value="F:transmembrane transporter activity"/>
    <property type="evidence" value="ECO:0007669"/>
    <property type="project" value="InterPro"/>
</dbReference>
<evidence type="ECO:0000256" key="7">
    <source>
        <dbReference type="SAM" id="Phobius"/>
    </source>
</evidence>
<dbReference type="NCBIfam" id="TIGR00901">
    <property type="entry name" value="2A0125"/>
    <property type="match status" value="1"/>
</dbReference>
<dbReference type="Gene3D" id="1.20.1250.20">
    <property type="entry name" value="MFS general substrate transporter like domains"/>
    <property type="match status" value="2"/>
</dbReference>
<dbReference type="PANTHER" id="PTHR12778">
    <property type="entry name" value="SOLUTE CARRIER FAMILY 33 ACETYL-COA TRANSPORTER -RELATED"/>
    <property type="match status" value="1"/>
</dbReference>
<keyword evidence="5 7" id="KW-1133">Transmembrane helix</keyword>
<feature type="transmembrane region" description="Helical" evidence="7">
    <location>
        <begin position="103"/>
        <end position="121"/>
    </location>
</feature>
<dbReference type="SUPFAM" id="SSF103473">
    <property type="entry name" value="MFS general substrate transporter"/>
    <property type="match status" value="1"/>
</dbReference>
<gene>
    <name evidence="9" type="ORF">MGR_2440</name>
</gene>
<feature type="transmembrane region" description="Helical" evidence="7">
    <location>
        <begin position="293"/>
        <end position="311"/>
    </location>
</feature>
<evidence type="ECO:0000256" key="5">
    <source>
        <dbReference type="ARBA" id="ARBA00022989"/>
    </source>
</evidence>
<feature type="transmembrane region" description="Helical" evidence="7">
    <location>
        <begin position="164"/>
        <end position="188"/>
    </location>
</feature>